<dbReference type="Gene3D" id="3.40.630.30">
    <property type="match status" value="1"/>
</dbReference>
<evidence type="ECO:0000313" key="2">
    <source>
        <dbReference type="Proteomes" id="UP000426424"/>
    </source>
</evidence>
<protein>
    <submittedName>
        <fullName evidence="1">GNAT family N-acetyltransferase</fullName>
    </submittedName>
</protein>
<dbReference type="InterPro" id="IPR016181">
    <property type="entry name" value="Acyl_CoA_acyltransferase"/>
</dbReference>
<name>A0A6I6EB03_THETI</name>
<keyword evidence="2" id="KW-1185">Reference proteome</keyword>
<dbReference type="Proteomes" id="UP000426424">
    <property type="component" value="Chromosome"/>
</dbReference>
<evidence type="ECO:0000313" key="1">
    <source>
        <dbReference type="EMBL" id="QGU33808.1"/>
    </source>
</evidence>
<dbReference type="EMBL" id="CP039268">
    <property type="protein sequence ID" value="QGU33808.1"/>
    <property type="molecule type" value="Genomic_DNA"/>
</dbReference>
<dbReference type="RefSeq" id="WP_153975992.1">
    <property type="nucleotide sequence ID" value="NZ_CP039268.1"/>
</dbReference>
<organism evidence="1 2">
    <name type="scientific">Thermochromatium tepidum ATCC 43061</name>
    <dbReference type="NCBI Taxonomy" id="316276"/>
    <lineage>
        <taxon>Bacteria</taxon>
        <taxon>Pseudomonadati</taxon>
        <taxon>Pseudomonadota</taxon>
        <taxon>Gammaproteobacteria</taxon>
        <taxon>Chromatiales</taxon>
        <taxon>Chromatiaceae</taxon>
        <taxon>Thermochromatium</taxon>
    </lineage>
</organism>
<reference evidence="1 2" key="1">
    <citation type="submission" date="2019-12" db="EMBL/GenBank/DDBJ databases">
        <title>The complete genome of the thermophilic, anoxygenic phototrophic gammaproteobacterium Thermochromatium tepidum.</title>
        <authorList>
            <person name="Sattley W.M."/>
            <person name="Swingley W.D."/>
            <person name="Burchell B.M."/>
            <person name="Gurbani S.A."/>
            <person name="Kujawa C.M."/>
            <person name="Nuccio D.A."/>
            <person name="Schladweiler J."/>
            <person name="Shaffer K.N."/>
            <person name="Stokes L.M."/>
            <person name="Touchman J.W."/>
            <person name="Blankenship R.E."/>
            <person name="Madigan M.T."/>
        </authorList>
    </citation>
    <scope>NUCLEOTIDE SEQUENCE [LARGE SCALE GENOMIC DNA]</scope>
    <source>
        <strain evidence="1 2">ATCC 43061</strain>
    </source>
</reference>
<dbReference type="OrthoDB" id="8542820at2"/>
<dbReference type="AlphaFoldDB" id="A0A6I6EB03"/>
<dbReference type="Pfam" id="PF13527">
    <property type="entry name" value="Acetyltransf_9"/>
    <property type="match status" value="1"/>
</dbReference>
<keyword evidence="1" id="KW-0808">Transferase</keyword>
<dbReference type="SUPFAM" id="SSF55729">
    <property type="entry name" value="Acyl-CoA N-acyltransferases (Nat)"/>
    <property type="match status" value="1"/>
</dbReference>
<dbReference type="GO" id="GO:0016740">
    <property type="term" value="F:transferase activity"/>
    <property type="evidence" value="ECO:0007669"/>
    <property type="project" value="UniProtKB-KW"/>
</dbReference>
<gene>
    <name evidence="1" type="ORF">E6P07_12980</name>
</gene>
<proteinExistence type="predicted"/>
<accession>A0A6I6EB03</accession>
<dbReference type="KEGG" id="ttp:E6P07_12980"/>
<sequence length="319" mass="35946">MDRYQLRAAESDDESRLRELFATVFGEQRTSEQWRWKYGASCALARSAGYKCADSVVALDETGRLVAHAGALTLPGWREGAPIPIVQVCDVMVHPEHRGGLGRNNLFTLMLRDLLARIAERLPTAFRYGFPGRRPYLIGERSGVYERLEIALESRLTGPRGWNNLWRAAPLDWQDARLDALWERLSSQCRLGLIRDRAYLRWRYADNPSRRYRLYGLSRLGRLAGWGVCSQDGSEPSLVDLWLPSAAAGPGLRALVARLESDLGRVGIRAWLPGDYRMALGVSGTETQVVVANMRWESAISAEVARNLLYYTMGDVDIF</sequence>